<dbReference type="InterPro" id="IPR000456">
    <property type="entry name" value="Ribosomal_bL17"/>
</dbReference>
<evidence type="ECO:0000313" key="3">
    <source>
        <dbReference type="EMBL" id="CAG2063364.1"/>
    </source>
</evidence>
<gene>
    <name evidence="3" type="ORF">TPAB3V08_LOCUS10311</name>
</gene>
<organism evidence="3 4">
    <name type="scientific">Timema podura</name>
    <name type="common">Walking stick</name>
    <dbReference type="NCBI Taxonomy" id="61482"/>
    <lineage>
        <taxon>Eukaryota</taxon>
        <taxon>Metazoa</taxon>
        <taxon>Ecdysozoa</taxon>
        <taxon>Arthropoda</taxon>
        <taxon>Hexapoda</taxon>
        <taxon>Insecta</taxon>
        <taxon>Pterygota</taxon>
        <taxon>Neoptera</taxon>
        <taxon>Polyneoptera</taxon>
        <taxon>Phasmatodea</taxon>
        <taxon>Timematodea</taxon>
        <taxon>Timematoidea</taxon>
        <taxon>Timematidae</taxon>
        <taxon>Timema</taxon>
    </lineage>
</organism>
<accession>A0ABN7P8B6</accession>
<dbReference type="Pfam" id="PF01196">
    <property type="entry name" value="Ribosomal_L17"/>
    <property type="match status" value="1"/>
</dbReference>
<feature type="non-terminal residue" evidence="3">
    <location>
        <position position="83"/>
    </location>
</feature>
<proteinExistence type="predicted"/>
<evidence type="ECO:0000256" key="1">
    <source>
        <dbReference type="ARBA" id="ARBA00035290"/>
    </source>
</evidence>
<evidence type="ECO:0000256" key="2">
    <source>
        <dbReference type="ARBA" id="ARBA00035413"/>
    </source>
</evidence>
<dbReference type="SUPFAM" id="SSF64263">
    <property type="entry name" value="Prokaryotic ribosomal protein L17"/>
    <property type="match status" value="1"/>
</dbReference>
<reference evidence="3" key="1">
    <citation type="submission" date="2021-03" db="EMBL/GenBank/DDBJ databases">
        <authorList>
            <person name="Tran Van P."/>
        </authorList>
    </citation>
    <scope>NUCLEOTIDE SEQUENCE</scope>
</reference>
<protein>
    <recommendedName>
        <fullName evidence="1">Large ribosomal subunit protein bL17m</fullName>
    </recommendedName>
    <alternativeName>
        <fullName evidence="2">39S ribosomal protein L17, mitochondrial</fullName>
    </alternativeName>
</protein>
<dbReference type="InterPro" id="IPR036373">
    <property type="entry name" value="Ribosomal_bL17_sf"/>
</dbReference>
<name>A0ABN7P8B6_TIMPD</name>
<dbReference type="Gene3D" id="3.90.1030.10">
    <property type="entry name" value="Ribosomal protein L17"/>
    <property type="match status" value="1"/>
</dbReference>
<evidence type="ECO:0000313" key="4">
    <source>
        <dbReference type="Proteomes" id="UP001153148"/>
    </source>
</evidence>
<dbReference type="EMBL" id="CAJPIN010025891">
    <property type="protein sequence ID" value="CAG2063364.1"/>
    <property type="molecule type" value="Genomic_DNA"/>
</dbReference>
<keyword evidence="4" id="KW-1185">Reference proteome</keyword>
<sequence>MNVLSLILIEQMKLAAMPNVHGDCHRSTMEMADYWLLEKQQIHKLFKVLVPRFENYTVAFTRVLKAPRPYPGHYRARAVLELR</sequence>
<dbReference type="Proteomes" id="UP001153148">
    <property type="component" value="Unassembled WGS sequence"/>
</dbReference>
<comment type="caution">
    <text evidence="3">The sequence shown here is derived from an EMBL/GenBank/DDBJ whole genome shotgun (WGS) entry which is preliminary data.</text>
</comment>